<reference evidence="2" key="1">
    <citation type="submission" date="2019-07" db="EMBL/GenBank/DDBJ databases">
        <title>Hyphodiscus hymeniophilus genome sequencing and assembly.</title>
        <authorList>
            <person name="Kramer G."/>
            <person name="Nodwell J."/>
        </authorList>
    </citation>
    <scope>NUCLEOTIDE SEQUENCE</scope>
    <source>
        <strain evidence="2">ATCC 34498</strain>
    </source>
</reference>
<sequence>MAQKSKHFIGLIRYRVQNLPLEIFQTGSVLWSEPEGEPRQDVTVVTPYTLGETKYGQKVHSTIRRFVIVAADRGHCQCLPILTYQRQGATKYGINRDDHAIIYIGKPPPDEVSAEERLTKTPIQMIPKSPRDKLEPKSRINYAKIYTVEHNVKVFFIGRIASTSEKQFAVDFDDTWNKKRQLGGNW</sequence>
<dbReference type="PANTHER" id="PTHR35391">
    <property type="entry name" value="C2H2-TYPE DOMAIN-CONTAINING PROTEIN-RELATED"/>
    <property type="match status" value="1"/>
</dbReference>
<dbReference type="EMBL" id="VNKQ01000013">
    <property type="protein sequence ID" value="KAG0647194.1"/>
    <property type="molecule type" value="Genomic_DNA"/>
</dbReference>
<protein>
    <recommendedName>
        <fullName evidence="1">DUF6590 domain-containing protein</fullName>
    </recommendedName>
</protein>
<dbReference type="Proteomes" id="UP000785200">
    <property type="component" value="Unassembled WGS sequence"/>
</dbReference>
<gene>
    <name evidence="2" type="ORF">D0Z07_7159</name>
</gene>
<dbReference type="Pfam" id="PF20233">
    <property type="entry name" value="DUF6590"/>
    <property type="match status" value="1"/>
</dbReference>
<proteinExistence type="predicted"/>
<evidence type="ECO:0000313" key="2">
    <source>
        <dbReference type="EMBL" id="KAG0647194.1"/>
    </source>
</evidence>
<dbReference type="InterPro" id="IPR046497">
    <property type="entry name" value="DUF6590"/>
</dbReference>
<accession>A0A9P6VG76</accession>
<comment type="caution">
    <text evidence="2">The sequence shown here is derived from an EMBL/GenBank/DDBJ whole genome shotgun (WGS) entry which is preliminary data.</text>
</comment>
<dbReference type="PANTHER" id="PTHR35391:SF5">
    <property type="entry name" value="DUF6590 DOMAIN-CONTAINING PROTEIN"/>
    <property type="match status" value="1"/>
</dbReference>
<dbReference type="OrthoDB" id="3559580at2759"/>
<organism evidence="2 3">
    <name type="scientific">Hyphodiscus hymeniophilus</name>
    <dbReference type="NCBI Taxonomy" id="353542"/>
    <lineage>
        <taxon>Eukaryota</taxon>
        <taxon>Fungi</taxon>
        <taxon>Dikarya</taxon>
        <taxon>Ascomycota</taxon>
        <taxon>Pezizomycotina</taxon>
        <taxon>Leotiomycetes</taxon>
        <taxon>Helotiales</taxon>
        <taxon>Hyphodiscaceae</taxon>
        <taxon>Hyphodiscus</taxon>
    </lineage>
</organism>
<dbReference type="AlphaFoldDB" id="A0A9P6VG76"/>
<feature type="domain" description="DUF6590" evidence="1">
    <location>
        <begin position="24"/>
        <end position="167"/>
    </location>
</feature>
<name>A0A9P6VG76_9HELO</name>
<evidence type="ECO:0000259" key="1">
    <source>
        <dbReference type="Pfam" id="PF20233"/>
    </source>
</evidence>
<keyword evidence="3" id="KW-1185">Reference proteome</keyword>
<evidence type="ECO:0000313" key="3">
    <source>
        <dbReference type="Proteomes" id="UP000785200"/>
    </source>
</evidence>